<accession>A0AC35EXQ5</accession>
<evidence type="ECO:0000313" key="2">
    <source>
        <dbReference type="WBParaSite" id="PS1159_v2.g11113.t1"/>
    </source>
</evidence>
<proteinExistence type="predicted"/>
<name>A0AC35EXQ5_9BILA</name>
<dbReference type="WBParaSite" id="PS1159_v2.g11113.t1">
    <property type="protein sequence ID" value="PS1159_v2.g11113.t1"/>
    <property type="gene ID" value="PS1159_v2.g11113"/>
</dbReference>
<organism evidence="1 2">
    <name type="scientific">Panagrolaimus sp. PS1159</name>
    <dbReference type="NCBI Taxonomy" id="55785"/>
    <lineage>
        <taxon>Eukaryota</taxon>
        <taxon>Metazoa</taxon>
        <taxon>Ecdysozoa</taxon>
        <taxon>Nematoda</taxon>
        <taxon>Chromadorea</taxon>
        <taxon>Rhabditida</taxon>
        <taxon>Tylenchina</taxon>
        <taxon>Panagrolaimomorpha</taxon>
        <taxon>Panagrolaimoidea</taxon>
        <taxon>Panagrolaimidae</taxon>
        <taxon>Panagrolaimus</taxon>
    </lineage>
</organism>
<sequence>MAEKLFVAAADKKPIIYEISPKWILIYLTSNVVIGFFAVLLTKNKINCYKFKGKDIPAKHQEKYDTLKITFDAQCKIRFLCWLKNFICDAQIAVDEVEGNNVKAKNANINAGEKSSEVVDTESVTSSDSESESSFSTDEDDSSDDDSDFTDSFSDKKSKSTIFVETVKENNIAKRKTETQYTPANNIYNIDIKSFDDVDVKIATSVIKNEIIKSQVEANISIEKINDNKNSEAENDLKQLECQLAEVKAEILKLKNSVEKLVASQTVF</sequence>
<protein>
    <submittedName>
        <fullName evidence="2">Uncharacterized protein</fullName>
    </submittedName>
</protein>
<evidence type="ECO:0000313" key="1">
    <source>
        <dbReference type="Proteomes" id="UP000887580"/>
    </source>
</evidence>
<reference evidence="2" key="1">
    <citation type="submission" date="2022-11" db="UniProtKB">
        <authorList>
            <consortium name="WormBaseParasite"/>
        </authorList>
    </citation>
    <scope>IDENTIFICATION</scope>
</reference>
<dbReference type="Proteomes" id="UP000887580">
    <property type="component" value="Unplaced"/>
</dbReference>